<keyword evidence="1" id="KW-0732">Signal</keyword>
<dbReference type="InParanoid" id="U2EB55"/>
<dbReference type="InterPro" id="IPR002035">
    <property type="entry name" value="VWF_A"/>
</dbReference>
<keyword evidence="3" id="KW-0436">Ligase</keyword>
<keyword evidence="4" id="KW-1185">Reference proteome</keyword>
<dbReference type="Pfam" id="PF00092">
    <property type="entry name" value="VWA"/>
    <property type="match status" value="1"/>
</dbReference>
<dbReference type="InterPro" id="IPR051266">
    <property type="entry name" value="CLCR"/>
</dbReference>
<proteinExistence type="predicted"/>
<sequence>MKLKLIFIIALSSIFLMLSSCSNKEDSAYYEQYSPLTYHNSNVQDEDYSNEDYKHIEENRIMDVLTSPLSTFSIDVDTASYSNMRRFLNDGNMPQPDAIRTEELINYFSYDYNGPTGENPFSITTEVAPCPWNEQRQLAMIGIQGIKIDNEEFPPSNLVFLLDVSGSMNASNKLPLVKDALKLLVNNLDEDDTISIVVYAGSSGVVLEPTSGDQKDKIIRAFEGLQAGGSTAGGTGITRAYQLAKDSFIEGGNNRVILATDGDFNVGVSSDSELTRLIEEKRDDDIFLSVLGFGTGNYKDSKMETLANKGNGNYAYIDSLLEAKKVLVEEMGSTLLTIAKDVKIQVEFNPAQVKGYRLIGYENRLLNNEDFDDDTKDAGELGAGHTVTAFYELIPADSDEDIDGIDDLKYQNRENTGSNEIMEVRIRYKEPTGDESKLITEVVNSEDLTSNPSNNFKFASSVAEFGLLLRDSDYKGTASYTHIIETATASKGDDTGGYRSEFIRLVKLAKELDTRESE</sequence>
<reference evidence="3 4" key="2">
    <citation type="journal article" date="2013" name="PLoS ONE">
        <title>INDIGO - INtegrated Data Warehouse of MIcrobial GenOmes with Examples from the Red Sea Extremophiles.</title>
        <authorList>
            <person name="Alam I."/>
            <person name="Antunes A."/>
            <person name="Kamau A.A."/>
            <person name="Ba Alawi W."/>
            <person name="Kalkatawi M."/>
            <person name="Stingl U."/>
            <person name="Bajic V.B."/>
        </authorList>
    </citation>
    <scope>NUCLEOTIDE SEQUENCE [LARGE SCALE GENOMIC DNA]</scope>
    <source>
        <strain evidence="3 4">SSD-17B</strain>
    </source>
</reference>
<comment type="caution">
    <text evidence="3">The sequence shown here is derived from an EMBL/GenBank/DDBJ whole genome shotgun (WGS) entry which is preliminary data.</text>
</comment>
<dbReference type="InterPro" id="IPR021908">
    <property type="entry name" value="YfbK_C"/>
</dbReference>
<accession>U2EB55</accession>
<feature type="signal peptide" evidence="1">
    <location>
        <begin position="1"/>
        <end position="24"/>
    </location>
</feature>
<evidence type="ECO:0000259" key="2">
    <source>
        <dbReference type="PROSITE" id="PS50234"/>
    </source>
</evidence>
<dbReference type="PANTHER" id="PTHR10579:SF43">
    <property type="entry name" value="ZINC FINGER (C3HC4-TYPE RING FINGER) FAMILY PROTEIN"/>
    <property type="match status" value="1"/>
</dbReference>
<dbReference type="Pfam" id="PF12034">
    <property type="entry name" value="YfbK_C"/>
    <property type="match status" value="1"/>
</dbReference>
<dbReference type="EC" id="6.6.1.1" evidence="3"/>
<dbReference type="eggNOG" id="COG2304">
    <property type="taxonomic scope" value="Bacteria"/>
</dbReference>
<dbReference type="PROSITE" id="PS50234">
    <property type="entry name" value="VWFA"/>
    <property type="match status" value="1"/>
</dbReference>
<dbReference type="SMART" id="SM00327">
    <property type="entry name" value="VWA"/>
    <property type="match status" value="1"/>
</dbReference>
<evidence type="ECO:0000313" key="4">
    <source>
        <dbReference type="Proteomes" id="UP000005707"/>
    </source>
</evidence>
<organism evidence="3 4">
    <name type="scientific">Haloplasma contractile SSD-17B</name>
    <dbReference type="NCBI Taxonomy" id="1033810"/>
    <lineage>
        <taxon>Bacteria</taxon>
        <taxon>Bacillati</taxon>
        <taxon>Mycoplasmatota</taxon>
        <taxon>Mollicutes</taxon>
        <taxon>Haloplasmatales</taxon>
        <taxon>Haloplasmataceae</taxon>
        <taxon>Haloplasma</taxon>
    </lineage>
</organism>
<name>U2EB55_9MOLU</name>
<dbReference type="InterPro" id="IPR022156">
    <property type="entry name" value="Uncharacterised_YfbK_N"/>
</dbReference>
<dbReference type="Pfam" id="PF12450">
    <property type="entry name" value="vWF_A"/>
    <property type="match status" value="1"/>
</dbReference>
<evidence type="ECO:0000256" key="1">
    <source>
        <dbReference type="SAM" id="SignalP"/>
    </source>
</evidence>
<dbReference type="EMBL" id="AFNU02000006">
    <property type="protein sequence ID" value="ERJ12006.1"/>
    <property type="molecule type" value="Genomic_DNA"/>
</dbReference>
<dbReference type="Proteomes" id="UP000005707">
    <property type="component" value="Unassembled WGS sequence"/>
</dbReference>
<dbReference type="AlphaFoldDB" id="U2EB55"/>
<evidence type="ECO:0000313" key="3">
    <source>
        <dbReference type="EMBL" id="ERJ12006.1"/>
    </source>
</evidence>
<dbReference type="PANTHER" id="PTHR10579">
    <property type="entry name" value="CALCIUM-ACTIVATED CHLORIDE CHANNEL REGULATOR"/>
    <property type="match status" value="1"/>
</dbReference>
<feature type="domain" description="VWFA" evidence="2">
    <location>
        <begin position="157"/>
        <end position="335"/>
    </location>
</feature>
<dbReference type="PROSITE" id="PS51257">
    <property type="entry name" value="PROKAR_LIPOPROTEIN"/>
    <property type="match status" value="1"/>
</dbReference>
<dbReference type="SUPFAM" id="SSF53300">
    <property type="entry name" value="vWA-like"/>
    <property type="match status" value="1"/>
</dbReference>
<dbReference type="InterPro" id="IPR036465">
    <property type="entry name" value="vWFA_dom_sf"/>
</dbReference>
<dbReference type="CDD" id="cd01465">
    <property type="entry name" value="vWA_subgroup"/>
    <property type="match status" value="1"/>
</dbReference>
<reference evidence="3 4" key="1">
    <citation type="journal article" date="2011" name="J. Bacteriol.">
        <title>Genome sequence of Haloplasma contractile, an unusual contractile bacterium from a deep-sea anoxic brine lake.</title>
        <authorList>
            <person name="Antunes A."/>
            <person name="Alam I."/>
            <person name="El Dorry H."/>
            <person name="Siam R."/>
            <person name="Robertson A."/>
            <person name="Bajic V.B."/>
            <person name="Stingl U."/>
        </authorList>
    </citation>
    <scope>NUCLEOTIDE SEQUENCE [LARGE SCALE GENOMIC DNA]</scope>
    <source>
        <strain evidence="3 4">SSD-17B</strain>
    </source>
</reference>
<dbReference type="STRING" id="1033810.HLPCO_001920"/>
<dbReference type="Gene3D" id="3.40.50.410">
    <property type="entry name" value="von Willebrand factor, type A domain"/>
    <property type="match status" value="1"/>
</dbReference>
<dbReference type="RefSeq" id="WP_008827387.1">
    <property type="nucleotide sequence ID" value="NZ_AFNU02000006.1"/>
</dbReference>
<dbReference type="GO" id="GO:0016851">
    <property type="term" value="F:magnesium chelatase activity"/>
    <property type="evidence" value="ECO:0007669"/>
    <property type="project" value="UniProtKB-EC"/>
</dbReference>
<gene>
    <name evidence="3" type="ORF">HLPCO_001920</name>
</gene>
<feature type="chain" id="PRO_5004626665" evidence="1">
    <location>
        <begin position="25"/>
        <end position="518"/>
    </location>
</feature>
<protein>
    <submittedName>
        <fullName evidence="3">Magnesium chelatase subunit D protein</fullName>
        <ecNumber evidence="3">6.6.1.1</ecNumber>
    </submittedName>
</protein>